<dbReference type="InterPro" id="IPR035919">
    <property type="entry name" value="EAL_sf"/>
</dbReference>
<dbReference type="PROSITE" id="PS50885">
    <property type="entry name" value="HAMP"/>
    <property type="match status" value="1"/>
</dbReference>
<dbReference type="Gene3D" id="3.30.70.270">
    <property type="match status" value="1"/>
</dbReference>
<dbReference type="SUPFAM" id="SSF141868">
    <property type="entry name" value="EAL domain-like"/>
    <property type="match status" value="1"/>
</dbReference>
<gene>
    <name evidence="7" type="ORF">ACFFH4_09125</name>
</gene>
<proteinExistence type="predicted"/>
<dbReference type="Pfam" id="PF00563">
    <property type="entry name" value="EAL"/>
    <property type="match status" value="1"/>
</dbReference>
<reference evidence="7 8" key="1">
    <citation type="submission" date="2024-09" db="EMBL/GenBank/DDBJ databases">
        <authorList>
            <person name="Sun Q."/>
            <person name="Mori K."/>
        </authorList>
    </citation>
    <scope>NUCLEOTIDE SEQUENCE [LARGE SCALE GENOMIC DNA]</scope>
    <source>
        <strain evidence="7 8">NCAIM B.02301</strain>
    </source>
</reference>
<dbReference type="PANTHER" id="PTHR44757">
    <property type="entry name" value="DIGUANYLATE CYCLASE DGCP"/>
    <property type="match status" value="1"/>
</dbReference>
<dbReference type="PANTHER" id="PTHR44757:SF2">
    <property type="entry name" value="BIOFILM ARCHITECTURE MAINTENANCE PROTEIN MBAA"/>
    <property type="match status" value="1"/>
</dbReference>
<dbReference type="RefSeq" id="WP_273842093.1">
    <property type="nucleotide sequence ID" value="NZ_JAQQWT010000004.1"/>
</dbReference>
<dbReference type="CDD" id="cd06225">
    <property type="entry name" value="HAMP"/>
    <property type="match status" value="1"/>
</dbReference>
<keyword evidence="3" id="KW-0472">Membrane</keyword>
<dbReference type="SUPFAM" id="SSF55073">
    <property type="entry name" value="Nucleotide cyclase"/>
    <property type="match status" value="1"/>
</dbReference>
<feature type="domain" description="EAL" evidence="4">
    <location>
        <begin position="588"/>
        <end position="843"/>
    </location>
</feature>
<accession>A0ABV6NEY9</accession>
<dbReference type="InterPro" id="IPR003660">
    <property type="entry name" value="HAMP_dom"/>
</dbReference>
<dbReference type="SMART" id="SM00052">
    <property type="entry name" value="EAL"/>
    <property type="match status" value="1"/>
</dbReference>
<dbReference type="PROSITE" id="PS50887">
    <property type="entry name" value="GGDEF"/>
    <property type="match status" value="1"/>
</dbReference>
<dbReference type="SUPFAM" id="SSF158472">
    <property type="entry name" value="HAMP domain-like"/>
    <property type="match status" value="1"/>
</dbReference>
<dbReference type="Gene3D" id="6.10.340.10">
    <property type="match status" value="1"/>
</dbReference>
<dbReference type="EMBL" id="JBHLTR010000013">
    <property type="protein sequence ID" value="MFC0559206.1"/>
    <property type="molecule type" value="Genomic_DNA"/>
</dbReference>
<dbReference type="CDD" id="cd01948">
    <property type="entry name" value="EAL"/>
    <property type="match status" value="1"/>
</dbReference>
<dbReference type="InterPro" id="IPR001633">
    <property type="entry name" value="EAL_dom"/>
</dbReference>
<evidence type="ECO:0000259" key="6">
    <source>
        <dbReference type="PROSITE" id="PS50887"/>
    </source>
</evidence>
<sequence length="844" mass="96248">MSIKKKLPLIFTSLVLCILIANSTLHYMRSKEKLIEFNEKEIELITQEVSYQVENSKNGALYVEDIIARELRTASIAIQNALPPKHEDVTNEQLSQLADELMISHITLLAETEDDIIGVKSSDPHEINMSTNEWLFWYDAFKQLFSLSPVTVKEGLALPNYWAGPVEVAASNPDHTDKWGYYYDGSTNYIINPYFRDNQVLEYEKLFGPANIMERFTDKLEGVLELTVFNPKSFGQETEMMHQNGNSFIRIVDQPIWYGTYEYGNQPLDAQLVETAVQTGESQNYLEEIDGKMVTKTFVPIHTDTSDPYVIGVTYDYSLIQKELEKESWQHIMLSIPFILIVLLTSFVFSSSITRPIGYIVEKVNEIAQGNFGGKLDLRRKDELGHLAQNVNALSTSLQNYVTDLEQSQEVIQFQANHDPLTELFNRRYFQEQLHQRMDHAKTVGETVSVLFIDIDRFKDINDTLGHAKGDQIIQLTSERIKSSLTMGNHVLARQGGDEFVILLSGLEVEEIKGIARNIVTSINQPYLLDGNEVVLSVSCGISLYPDHTENMDTLMIYADGAMYAAKKQGGNQAIVYDEEINKEKNKKLRMEARLRKAIKNQEIEVFYQPKIDARADVITGVEALLRWTDEELGFVSPEVFVSVAEETGLIHPLWEIAMKKACTQVNKWNEQREEPLSLAVNFSAKQFHDPASLVKQVKEILAECQFAPNHFEVEITESTLLFNSEETIKALKDLREYGISISIDDFGTGYSSLSYLKTLPIDCLKIDKSFIQDIKENYCNSEIPSAIINLARSLRLEVIAEGVEEEYQKEFLLKNNCYHMQGYLFSRPVRGEELEDFLARMDA</sequence>
<evidence type="ECO:0000256" key="2">
    <source>
        <dbReference type="ARBA" id="ARBA00022475"/>
    </source>
</evidence>
<dbReference type="Pfam" id="PF00672">
    <property type="entry name" value="HAMP"/>
    <property type="match status" value="1"/>
</dbReference>
<evidence type="ECO:0000259" key="4">
    <source>
        <dbReference type="PROSITE" id="PS50883"/>
    </source>
</evidence>
<dbReference type="InterPro" id="IPR000160">
    <property type="entry name" value="GGDEF_dom"/>
</dbReference>
<keyword evidence="8" id="KW-1185">Reference proteome</keyword>
<evidence type="ECO:0000259" key="5">
    <source>
        <dbReference type="PROSITE" id="PS50885"/>
    </source>
</evidence>
<dbReference type="Gene3D" id="3.20.20.450">
    <property type="entry name" value="EAL domain"/>
    <property type="match status" value="1"/>
</dbReference>
<dbReference type="SMART" id="SM00267">
    <property type="entry name" value="GGDEF"/>
    <property type="match status" value="1"/>
</dbReference>
<keyword evidence="2" id="KW-1003">Cell membrane</keyword>
<dbReference type="Pfam" id="PF00990">
    <property type="entry name" value="GGDEF"/>
    <property type="match status" value="1"/>
</dbReference>
<dbReference type="PROSITE" id="PS50883">
    <property type="entry name" value="EAL"/>
    <property type="match status" value="1"/>
</dbReference>
<dbReference type="Proteomes" id="UP001589833">
    <property type="component" value="Unassembled WGS sequence"/>
</dbReference>
<dbReference type="NCBIfam" id="TIGR00254">
    <property type="entry name" value="GGDEF"/>
    <property type="match status" value="1"/>
</dbReference>
<protein>
    <submittedName>
        <fullName evidence="7">EAL domain-containing protein</fullName>
    </submittedName>
</protein>
<organism evidence="7 8">
    <name type="scientific">Halalkalibacter alkalisediminis</name>
    <dbReference type="NCBI Taxonomy" id="935616"/>
    <lineage>
        <taxon>Bacteria</taxon>
        <taxon>Bacillati</taxon>
        <taxon>Bacillota</taxon>
        <taxon>Bacilli</taxon>
        <taxon>Bacillales</taxon>
        <taxon>Bacillaceae</taxon>
        <taxon>Halalkalibacter</taxon>
    </lineage>
</organism>
<evidence type="ECO:0000313" key="7">
    <source>
        <dbReference type="EMBL" id="MFC0559206.1"/>
    </source>
</evidence>
<dbReference type="InterPro" id="IPR052155">
    <property type="entry name" value="Biofilm_reg_signaling"/>
</dbReference>
<evidence type="ECO:0000313" key="8">
    <source>
        <dbReference type="Proteomes" id="UP001589833"/>
    </source>
</evidence>
<dbReference type="InterPro" id="IPR029787">
    <property type="entry name" value="Nucleotide_cyclase"/>
</dbReference>
<dbReference type="CDD" id="cd01949">
    <property type="entry name" value="GGDEF"/>
    <property type="match status" value="1"/>
</dbReference>
<dbReference type="InterPro" id="IPR043128">
    <property type="entry name" value="Rev_trsase/Diguanyl_cyclase"/>
</dbReference>
<evidence type="ECO:0000256" key="3">
    <source>
        <dbReference type="ARBA" id="ARBA00023136"/>
    </source>
</evidence>
<feature type="domain" description="GGDEF" evidence="6">
    <location>
        <begin position="446"/>
        <end position="579"/>
    </location>
</feature>
<dbReference type="SMART" id="SM00304">
    <property type="entry name" value="HAMP"/>
    <property type="match status" value="1"/>
</dbReference>
<evidence type="ECO:0000256" key="1">
    <source>
        <dbReference type="ARBA" id="ARBA00004236"/>
    </source>
</evidence>
<comment type="subcellular location">
    <subcellularLocation>
        <location evidence="1">Cell membrane</location>
    </subcellularLocation>
</comment>
<feature type="domain" description="HAMP" evidence="5">
    <location>
        <begin position="351"/>
        <end position="403"/>
    </location>
</feature>
<name>A0ABV6NEY9_9BACI</name>
<comment type="caution">
    <text evidence="7">The sequence shown here is derived from an EMBL/GenBank/DDBJ whole genome shotgun (WGS) entry which is preliminary data.</text>
</comment>